<comment type="caution">
    <text evidence="2">The sequence shown here is derived from an EMBL/GenBank/DDBJ whole genome shotgun (WGS) entry which is preliminary data.</text>
</comment>
<feature type="compositionally biased region" description="Basic and acidic residues" evidence="1">
    <location>
        <begin position="513"/>
        <end position="541"/>
    </location>
</feature>
<protein>
    <submittedName>
        <fullName evidence="2">Uncharacterized protein</fullName>
    </submittedName>
</protein>
<dbReference type="EMBL" id="LAVV01008521">
    <property type="protein sequence ID" value="KNZ52575.1"/>
    <property type="molecule type" value="Genomic_DNA"/>
</dbReference>
<evidence type="ECO:0000313" key="3">
    <source>
        <dbReference type="Proteomes" id="UP000037035"/>
    </source>
</evidence>
<name>A0A0L6UXJ1_9BASI</name>
<proteinExistence type="predicted"/>
<feature type="region of interest" description="Disordered" evidence="1">
    <location>
        <begin position="480"/>
        <end position="571"/>
    </location>
</feature>
<feature type="compositionally biased region" description="Polar residues" evidence="1">
    <location>
        <begin position="59"/>
        <end position="90"/>
    </location>
</feature>
<sequence length="571" mass="65486">MSNFFEQNPFGRNQTHLVTQLQNDLAQKNELIAQLIQRVEALELSTPQSSSKKKKDTSAHITGSKNMTSSAVPALTSAKQQRATTNSPKTPVNERANSTTPAPPTTSAKKNPLQMVSGEQPQGFEWTRVSYFFFEAFYLHIKVLWGLIEVGAIPTPPNPDQLREFNQRFSSSDQIENAISNCGGDLVAIDQIETLRNARMNRKKVGKNIYHMSEMLISYIHTSLARIGIRKWGPDLDAQPDSLYNEACRISAIRTFRQAVAGEAYSYMSINKCFVNDLNLLIQTKKEEGKHHKDEEKKVIQRWLKNVQLQLRDACYKFAINNGFPKRYIKIIKPIPAHRNDEYNASKDLYIVKNLPYCSETANKFFKRLDDVMRDSFKNEGIRDQSQKWERIKNAPMTIFPKAPKGLPIDFYDPEWFNERLPTQKRVIADVHSVAFLPSPKDSFRPKKLAKKWSNKKFSEKFWEDATKKYDLDFLVVNESDKDDDDEEGDSDYGGSIDLKAESNGSDEEDEADYKSNKSVEEIAGKGKGKAREVNEDYKEFDQDEEMYTTSQPPQVAYNGGMNTEKWNQWQ</sequence>
<reference evidence="2 3" key="1">
    <citation type="submission" date="2015-08" db="EMBL/GenBank/DDBJ databases">
        <title>Next Generation Sequencing and Analysis of the Genome of Puccinia sorghi L Schw, the Causal Agent of Maize Common Rust.</title>
        <authorList>
            <person name="Rochi L."/>
            <person name="Burguener G."/>
            <person name="Darino M."/>
            <person name="Turjanski A."/>
            <person name="Kreff E."/>
            <person name="Dieguez M.J."/>
            <person name="Sacco F."/>
        </authorList>
    </citation>
    <scope>NUCLEOTIDE SEQUENCE [LARGE SCALE GENOMIC DNA]</scope>
    <source>
        <strain evidence="2 3">RO10H11247</strain>
    </source>
</reference>
<evidence type="ECO:0000313" key="2">
    <source>
        <dbReference type="EMBL" id="KNZ52575.1"/>
    </source>
</evidence>
<organism evidence="2 3">
    <name type="scientific">Puccinia sorghi</name>
    <dbReference type="NCBI Taxonomy" id="27349"/>
    <lineage>
        <taxon>Eukaryota</taxon>
        <taxon>Fungi</taxon>
        <taxon>Dikarya</taxon>
        <taxon>Basidiomycota</taxon>
        <taxon>Pucciniomycotina</taxon>
        <taxon>Pucciniomycetes</taxon>
        <taxon>Pucciniales</taxon>
        <taxon>Pucciniaceae</taxon>
        <taxon>Puccinia</taxon>
    </lineage>
</organism>
<dbReference type="VEuPathDB" id="FungiDB:VP01_3517g5"/>
<dbReference type="STRING" id="27349.A0A0L6UXJ1"/>
<dbReference type="OrthoDB" id="2506864at2759"/>
<evidence type="ECO:0000256" key="1">
    <source>
        <dbReference type="SAM" id="MobiDB-lite"/>
    </source>
</evidence>
<gene>
    <name evidence="2" type="ORF">VP01_3517g5</name>
</gene>
<dbReference type="Proteomes" id="UP000037035">
    <property type="component" value="Unassembled WGS sequence"/>
</dbReference>
<keyword evidence="3" id="KW-1185">Reference proteome</keyword>
<feature type="compositionally biased region" description="Acidic residues" evidence="1">
    <location>
        <begin position="481"/>
        <end position="491"/>
    </location>
</feature>
<feature type="region of interest" description="Disordered" evidence="1">
    <location>
        <begin position="44"/>
        <end position="115"/>
    </location>
</feature>
<dbReference type="AlphaFoldDB" id="A0A0L6UXJ1"/>
<accession>A0A0L6UXJ1</accession>
<feature type="compositionally biased region" description="Polar residues" evidence="1">
    <location>
        <begin position="561"/>
        <end position="571"/>
    </location>
</feature>
<feature type="compositionally biased region" description="Low complexity" evidence="1">
    <location>
        <begin position="97"/>
        <end position="112"/>
    </location>
</feature>